<feature type="region of interest" description="Disordered" evidence="1">
    <location>
        <begin position="1"/>
        <end position="77"/>
    </location>
</feature>
<name>J3L2H8_ORYBR</name>
<dbReference type="Gramene" id="OB01G34340.1">
    <property type="protein sequence ID" value="OB01G34340.1"/>
    <property type="gene ID" value="OB01G34340"/>
</dbReference>
<organism evidence="2">
    <name type="scientific">Oryza brachyantha</name>
    <name type="common">malo sina</name>
    <dbReference type="NCBI Taxonomy" id="4533"/>
    <lineage>
        <taxon>Eukaryota</taxon>
        <taxon>Viridiplantae</taxon>
        <taxon>Streptophyta</taxon>
        <taxon>Embryophyta</taxon>
        <taxon>Tracheophyta</taxon>
        <taxon>Spermatophyta</taxon>
        <taxon>Magnoliopsida</taxon>
        <taxon>Liliopsida</taxon>
        <taxon>Poales</taxon>
        <taxon>Poaceae</taxon>
        <taxon>BOP clade</taxon>
        <taxon>Oryzoideae</taxon>
        <taxon>Oryzeae</taxon>
        <taxon>Oryzinae</taxon>
        <taxon>Oryza</taxon>
    </lineage>
</organism>
<sequence length="77" mass="7455">MPPPPHASGQEPRSVSSSLLSTLLFTPAPTRPVANPNEAGGVEAGDGGVGQGSTLAGRQEDGGGGFGVATDWGGRAG</sequence>
<proteinExistence type="predicted"/>
<dbReference type="AlphaFoldDB" id="J3L2H8"/>
<reference evidence="2" key="2">
    <citation type="submission" date="2013-04" db="UniProtKB">
        <authorList>
            <consortium name="EnsemblPlants"/>
        </authorList>
    </citation>
    <scope>IDENTIFICATION</scope>
</reference>
<accession>J3L2H8</accession>
<protein>
    <recommendedName>
        <fullName evidence="4">DUF834 domain-containing protein</fullName>
    </recommendedName>
</protein>
<evidence type="ECO:0000313" key="2">
    <source>
        <dbReference type="EnsemblPlants" id="OB01G34340.1"/>
    </source>
</evidence>
<keyword evidence="3" id="KW-1185">Reference proteome</keyword>
<feature type="compositionally biased region" description="Gly residues" evidence="1">
    <location>
        <begin position="42"/>
        <end position="51"/>
    </location>
</feature>
<feature type="compositionally biased region" description="Low complexity" evidence="1">
    <location>
        <begin position="14"/>
        <end position="24"/>
    </location>
</feature>
<evidence type="ECO:0000313" key="3">
    <source>
        <dbReference type="Proteomes" id="UP000006038"/>
    </source>
</evidence>
<dbReference type="EnsemblPlants" id="OB01G34340.1">
    <property type="protein sequence ID" value="OB01G34340.1"/>
    <property type="gene ID" value="OB01G34340"/>
</dbReference>
<evidence type="ECO:0008006" key="4">
    <source>
        <dbReference type="Google" id="ProtNLM"/>
    </source>
</evidence>
<reference evidence="2" key="1">
    <citation type="journal article" date="2013" name="Nat. Commun.">
        <title>Whole-genome sequencing of Oryza brachyantha reveals mechanisms underlying Oryza genome evolution.</title>
        <authorList>
            <person name="Chen J."/>
            <person name="Huang Q."/>
            <person name="Gao D."/>
            <person name="Wang J."/>
            <person name="Lang Y."/>
            <person name="Liu T."/>
            <person name="Li B."/>
            <person name="Bai Z."/>
            <person name="Luis Goicoechea J."/>
            <person name="Liang C."/>
            <person name="Chen C."/>
            <person name="Zhang W."/>
            <person name="Sun S."/>
            <person name="Liao Y."/>
            <person name="Zhang X."/>
            <person name="Yang L."/>
            <person name="Song C."/>
            <person name="Wang M."/>
            <person name="Shi J."/>
            <person name="Liu G."/>
            <person name="Liu J."/>
            <person name="Zhou H."/>
            <person name="Zhou W."/>
            <person name="Yu Q."/>
            <person name="An N."/>
            <person name="Chen Y."/>
            <person name="Cai Q."/>
            <person name="Wang B."/>
            <person name="Liu B."/>
            <person name="Min J."/>
            <person name="Huang Y."/>
            <person name="Wu H."/>
            <person name="Li Z."/>
            <person name="Zhang Y."/>
            <person name="Yin Y."/>
            <person name="Song W."/>
            <person name="Jiang J."/>
            <person name="Jackson S.A."/>
            <person name="Wing R.A."/>
            <person name="Wang J."/>
            <person name="Chen M."/>
        </authorList>
    </citation>
    <scope>NUCLEOTIDE SEQUENCE [LARGE SCALE GENOMIC DNA]</scope>
    <source>
        <strain evidence="2">cv. IRGC 101232</strain>
    </source>
</reference>
<evidence type="ECO:0000256" key="1">
    <source>
        <dbReference type="SAM" id="MobiDB-lite"/>
    </source>
</evidence>
<dbReference type="HOGENOM" id="CLU_2642034_0_0_1"/>
<dbReference type="Proteomes" id="UP000006038">
    <property type="component" value="Chromosome 1"/>
</dbReference>